<reference evidence="2 3" key="1">
    <citation type="submission" date="2018-02" db="EMBL/GenBank/DDBJ databases">
        <title>The genomes of Aspergillus section Nigri reveals drivers in fungal speciation.</title>
        <authorList>
            <consortium name="DOE Joint Genome Institute"/>
            <person name="Vesth T.C."/>
            <person name="Nybo J."/>
            <person name="Theobald S."/>
            <person name="Brandl J."/>
            <person name="Frisvad J.C."/>
            <person name="Nielsen K.F."/>
            <person name="Lyhne E.K."/>
            <person name="Kogle M.E."/>
            <person name="Kuo A."/>
            <person name="Riley R."/>
            <person name="Clum A."/>
            <person name="Nolan M."/>
            <person name="Lipzen A."/>
            <person name="Salamov A."/>
            <person name="Henrissat B."/>
            <person name="Wiebenga A."/>
            <person name="De vries R.P."/>
            <person name="Grigoriev I.V."/>
            <person name="Mortensen U.H."/>
            <person name="Andersen M.R."/>
            <person name="Baker S.E."/>
        </authorList>
    </citation>
    <scope>NUCLEOTIDE SEQUENCE [LARGE SCALE GENOMIC DNA]</scope>
    <source>
        <strain evidence="2 3">CBS 114.51</strain>
    </source>
</reference>
<feature type="transmembrane region" description="Helical" evidence="1">
    <location>
        <begin position="73"/>
        <end position="93"/>
    </location>
</feature>
<dbReference type="AlphaFoldDB" id="A0A8T8WV82"/>
<dbReference type="GeneID" id="37169956"/>
<accession>A0A8T8WV82</accession>
<proteinExistence type="predicted"/>
<protein>
    <submittedName>
        <fullName evidence="2">Uncharacterized protein</fullName>
    </submittedName>
</protein>
<name>A0A8T8WV82_ASPJA</name>
<keyword evidence="3" id="KW-1185">Reference proteome</keyword>
<evidence type="ECO:0000313" key="3">
    <source>
        <dbReference type="Proteomes" id="UP000249497"/>
    </source>
</evidence>
<gene>
    <name evidence="2" type="ORF">BO86DRAFT_147053</name>
</gene>
<feature type="transmembrane region" description="Helical" evidence="1">
    <location>
        <begin position="44"/>
        <end position="66"/>
    </location>
</feature>
<keyword evidence="1" id="KW-1133">Transmembrane helix</keyword>
<sequence>MVFVNTLQLVFQLCGVLLLFSLSGCGFAVTDVRCTLGRSSSAHFPFLVHIYYHLPIDLSLFVFTGLECDGKGLGFFFFFFIFDIGCLRVHIIISGGAAHFTSHPAELSRILFDS</sequence>
<evidence type="ECO:0000256" key="1">
    <source>
        <dbReference type="SAM" id="Phobius"/>
    </source>
</evidence>
<dbReference type="EMBL" id="KZ824811">
    <property type="protein sequence ID" value="RAH79758.1"/>
    <property type="molecule type" value="Genomic_DNA"/>
</dbReference>
<dbReference type="Proteomes" id="UP000249497">
    <property type="component" value="Unassembled WGS sequence"/>
</dbReference>
<organism evidence="2 3">
    <name type="scientific">Aspergillus japonicus CBS 114.51</name>
    <dbReference type="NCBI Taxonomy" id="1448312"/>
    <lineage>
        <taxon>Eukaryota</taxon>
        <taxon>Fungi</taxon>
        <taxon>Dikarya</taxon>
        <taxon>Ascomycota</taxon>
        <taxon>Pezizomycotina</taxon>
        <taxon>Eurotiomycetes</taxon>
        <taxon>Eurotiomycetidae</taxon>
        <taxon>Eurotiales</taxon>
        <taxon>Aspergillaceae</taxon>
        <taxon>Aspergillus</taxon>
        <taxon>Aspergillus subgen. Circumdati</taxon>
    </lineage>
</organism>
<evidence type="ECO:0000313" key="2">
    <source>
        <dbReference type="EMBL" id="RAH79758.1"/>
    </source>
</evidence>
<keyword evidence="1" id="KW-0812">Transmembrane</keyword>
<keyword evidence="1" id="KW-0472">Membrane</keyword>
<dbReference type="RefSeq" id="XP_025525652.1">
    <property type="nucleotide sequence ID" value="XM_025666264.1"/>
</dbReference>